<keyword evidence="2" id="KW-1133">Transmembrane helix</keyword>
<dbReference type="AlphaFoldDB" id="A0A4R2II23"/>
<name>A0A4R2II23_9ACTN</name>
<organism evidence="3 4">
    <name type="scientific">Kribbella antiqua</name>
    <dbReference type="NCBI Taxonomy" id="2512217"/>
    <lineage>
        <taxon>Bacteria</taxon>
        <taxon>Bacillati</taxon>
        <taxon>Actinomycetota</taxon>
        <taxon>Actinomycetes</taxon>
        <taxon>Propionibacteriales</taxon>
        <taxon>Kribbellaceae</taxon>
        <taxon>Kribbella</taxon>
    </lineage>
</organism>
<feature type="transmembrane region" description="Helical" evidence="2">
    <location>
        <begin position="92"/>
        <end position="112"/>
    </location>
</feature>
<sequence length="126" mass="13387">MSILHRARTTPEPPAAAPKPPTAATVTATPRSAVDELSKPLPARVPRTRISSAWLGICAAVLGFVVLIIFMLQNTGSVDVNFLWMDGSVPLALALFIAGVATTIVATTIGAARMTQLRRLVRRSKN</sequence>
<comment type="caution">
    <text evidence="3">The sequence shown here is derived from an EMBL/GenBank/DDBJ whole genome shotgun (WGS) entry which is preliminary data.</text>
</comment>
<dbReference type="Proteomes" id="UP000295573">
    <property type="component" value="Unassembled WGS sequence"/>
</dbReference>
<keyword evidence="2" id="KW-0812">Transmembrane</keyword>
<gene>
    <name evidence="3" type="ORF">EV646_110248</name>
</gene>
<feature type="compositionally biased region" description="Pro residues" evidence="1">
    <location>
        <begin position="11"/>
        <end position="21"/>
    </location>
</feature>
<dbReference type="EMBL" id="SLWR01000010">
    <property type="protein sequence ID" value="TCO44534.1"/>
    <property type="molecule type" value="Genomic_DNA"/>
</dbReference>
<dbReference type="RefSeq" id="WP_132153605.1">
    <property type="nucleotide sequence ID" value="NZ_SLWR01000010.1"/>
</dbReference>
<dbReference type="OrthoDB" id="3406105at2"/>
<feature type="region of interest" description="Disordered" evidence="1">
    <location>
        <begin position="1"/>
        <end position="35"/>
    </location>
</feature>
<evidence type="ECO:0000256" key="2">
    <source>
        <dbReference type="SAM" id="Phobius"/>
    </source>
</evidence>
<protein>
    <submittedName>
        <fullName evidence="3">Putative integral membrane protein</fullName>
    </submittedName>
</protein>
<evidence type="ECO:0000313" key="3">
    <source>
        <dbReference type="EMBL" id="TCO44534.1"/>
    </source>
</evidence>
<accession>A0A4R2II23</accession>
<feature type="transmembrane region" description="Helical" evidence="2">
    <location>
        <begin position="53"/>
        <end position="72"/>
    </location>
</feature>
<keyword evidence="4" id="KW-1185">Reference proteome</keyword>
<evidence type="ECO:0000313" key="4">
    <source>
        <dbReference type="Proteomes" id="UP000295573"/>
    </source>
</evidence>
<keyword evidence="2" id="KW-0472">Membrane</keyword>
<proteinExistence type="predicted"/>
<evidence type="ECO:0000256" key="1">
    <source>
        <dbReference type="SAM" id="MobiDB-lite"/>
    </source>
</evidence>
<reference evidence="3 4" key="1">
    <citation type="journal article" date="2015" name="Stand. Genomic Sci.">
        <title>Genomic Encyclopedia of Bacterial and Archaeal Type Strains, Phase III: the genomes of soil and plant-associated and newly described type strains.</title>
        <authorList>
            <person name="Whitman W.B."/>
            <person name="Woyke T."/>
            <person name="Klenk H.P."/>
            <person name="Zhou Y."/>
            <person name="Lilburn T.G."/>
            <person name="Beck B.J."/>
            <person name="De Vos P."/>
            <person name="Vandamme P."/>
            <person name="Eisen J.A."/>
            <person name="Garrity G."/>
            <person name="Hugenholtz P."/>
            <person name="Kyrpides N.C."/>
        </authorList>
    </citation>
    <scope>NUCLEOTIDE SEQUENCE [LARGE SCALE GENOMIC DNA]</scope>
    <source>
        <strain evidence="3 4">VKM Ac-2541</strain>
    </source>
</reference>